<reference evidence="2" key="1">
    <citation type="journal article" date="2013" name="Genetics">
        <title>The draft genome and transcriptome of Panagrellus redivivus are shaped by the harsh demands of a free-living lifestyle.</title>
        <authorList>
            <person name="Srinivasan J."/>
            <person name="Dillman A.R."/>
            <person name="Macchietto M.G."/>
            <person name="Heikkinen L."/>
            <person name="Lakso M."/>
            <person name="Fracchia K.M."/>
            <person name="Antoshechkin I."/>
            <person name="Mortazavi A."/>
            <person name="Wong G."/>
            <person name="Sternberg P.W."/>
        </authorList>
    </citation>
    <scope>NUCLEOTIDE SEQUENCE [LARGE SCALE GENOMIC DNA]</scope>
    <source>
        <strain evidence="2">MT8872</strain>
    </source>
</reference>
<evidence type="ECO:0000313" key="3">
    <source>
        <dbReference type="WBParaSite" id="Pan_g19447.t1"/>
    </source>
</evidence>
<dbReference type="WBParaSite" id="Pan_g19447.t1">
    <property type="protein sequence ID" value="Pan_g19447.t1"/>
    <property type="gene ID" value="Pan_g19447"/>
</dbReference>
<name>A0A7E4VCP8_PANRE</name>
<evidence type="ECO:0000256" key="1">
    <source>
        <dbReference type="ARBA" id="ARBA00007478"/>
    </source>
</evidence>
<reference evidence="3" key="2">
    <citation type="submission" date="2020-10" db="UniProtKB">
        <authorList>
            <consortium name="WormBaseParasite"/>
        </authorList>
    </citation>
    <scope>IDENTIFICATION</scope>
</reference>
<dbReference type="Proteomes" id="UP000492821">
    <property type="component" value="Unassembled WGS sequence"/>
</dbReference>
<comment type="similarity">
    <text evidence="1">Belongs to the CDK5RAP3 family.</text>
</comment>
<proteinExistence type="inferred from homology"/>
<dbReference type="PANTHER" id="PTHR14894:SF0">
    <property type="entry name" value="CDK5 REGULATORY SUBUNIT-ASSOCIATED PROTEIN 3"/>
    <property type="match status" value="1"/>
</dbReference>
<keyword evidence="2" id="KW-1185">Reference proteome</keyword>
<dbReference type="PANTHER" id="PTHR14894">
    <property type="entry name" value="CDK5 REGULATORY SUBUNIT-ASSOCIATED PROTEIN 3"/>
    <property type="match status" value="1"/>
</dbReference>
<protein>
    <submittedName>
        <fullName evidence="3">CDK5RAP3-like protein</fullName>
    </submittedName>
</protein>
<dbReference type="GO" id="GO:0012505">
    <property type="term" value="C:endomembrane system"/>
    <property type="evidence" value="ECO:0007669"/>
    <property type="project" value="TreeGrafter"/>
</dbReference>
<dbReference type="Pfam" id="PF05600">
    <property type="entry name" value="CDK5RAP3"/>
    <property type="match status" value="1"/>
</dbReference>
<dbReference type="GO" id="GO:0007346">
    <property type="term" value="P:regulation of mitotic cell cycle"/>
    <property type="evidence" value="ECO:0007669"/>
    <property type="project" value="TreeGrafter"/>
</dbReference>
<evidence type="ECO:0000313" key="2">
    <source>
        <dbReference type="Proteomes" id="UP000492821"/>
    </source>
</evidence>
<organism evidence="2 3">
    <name type="scientific">Panagrellus redivivus</name>
    <name type="common">Microworm</name>
    <dbReference type="NCBI Taxonomy" id="6233"/>
    <lineage>
        <taxon>Eukaryota</taxon>
        <taxon>Metazoa</taxon>
        <taxon>Ecdysozoa</taxon>
        <taxon>Nematoda</taxon>
        <taxon>Chromadorea</taxon>
        <taxon>Rhabditida</taxon>
        <taxon>Tylenchina</taxon>
        <taxon>Panagrolaimomorpha</taxon>
        <taxon>Panagrolaimoidea</taxon>
        <taxon>Panagrolaimidae</taxon>
        <taxon>Panagrellus</taxon>
    </lineage>
</organism>
<sequence>MDSLPIDIHSGKLLNWLISRRHCKDDWQERITSIRGQIGHAIKDMPEDEQLAKLLQGSYIHYFNVRNIVDILKDTEKDSKNMFGSYASQRMKDWQAILSAYEKDNVYLAEAAQLLQRLIQYDIPAANRAITKAEKDIEDCITRQEEYAKQSENATKEYELELEKNQIKGENFRKEFIEKTASIPAFLEGVSGDIVGLKDVVAYLRGFVAFNRPGKEQPSYTPLIDAIISKGTDLTVFEFRHGKPPTAIERPKLEYVPEVNENDEIDFGDDEIDFGGDDVIAEIAVLDEEVLSGGDGVARGDEALSVLEFPATQVQLLGELEILEVSIAHRFEQEKTDFDGDVYIAALEKRPDALRVSQDQLKAWIASIKAVQQKFADPAIKRLLKIAAIPGFIETVAEEFERLKQKEQKYKRLSDLSVTKQADAVKAVESGRKQVDVNVQTLIDLKESIEKDLTAKYKRECNIIGEIYSVLP</sequence>
<dbReference type="AlphaFoldDB" id="A0A7E4VCP8"/>
<accession>A0A7E4VCP8</accession>
<dbReference type="InterPro" id="IPR008491">
    <property type="entry name" value="CDK5RAP3"/>
</dbReference>